<dbReference type="Pfam" id="PF13374">
    <property type="entry name" value="TPR_10"/>
    <property type="match status" value="7"/>
</dbReference>
<reference evidence="3" key="1">
    <citation type="journal article" date="2020" name="Stud. Mycol.">
        <title>101 Dothideomycetes genomes: a test case for predicting lifestyles and emergence of pathogens.</title>
        <authorList>
            <person name="Haridas S."/>
            <person name="Albert R."/>
            <person name="Binder M."/>
            <person name="Bloem J."/>
            <person name="Labutti K."/>
            <person name="Salamov A."/>
            <person name="Andreopoulos B."/>
            <person name="Baker S."/>
            <person name="Barry K."/>
            <person name="Bills G."/>
            <person name="Bluhm B."/>
            <person name="Cannon C."/>
            <person name="Castanera R."/>
            <person name="Culley D."/>
            <person name="Daum C."/>
            <person name="Ezra D."/>
            <person name="Gonzalez J."/>
            <person name="Henrissat B."/>
            <person name="Kuo A."/>
            <person name="Liang C."/>
            <person name="Lipzen A."/>
            <person name="Lutzoni F."/>
            <person name="Magnuson J."/>
            <person name="Mondo S."/>
            <person name="Nolan M."/>
            <person name="Ohm R."/>
            <person name="Pangilinan J."/>
            <person name="Park H.-J."/>
            <person name="Ramirez L."/>
            <person name="Alfaro M."/>
            <person name="Sun H."/>
            <person name="Tritt A."/>
            <person name="Yoshinaga Y."/>
            <person name="Zwiers L.-H."/>
            <person name="Turgeon B."/>
            <person name="Goodwin S."/>
            <person name="Spatafora J."/>
            <person name="Crous P."/>
            <person name="Grigoriev I."/>
        </authorList>
    </citation>
    <scope>NUCLEOTIDE SEQUENCE</scope>
    <source>
        <strain evidence="3">CBS 207.26</strain>
    </source>
</reference>
<evidence type="ECO:0000313" key="4">
    <source>
        <dbReference type="Proteomes" id="UP000800200"/>
    </source>
</evidence>
<gene>
    <name evidence="3" type="ORF">K469DRAFT_701430</name>
</gene>
<organism evidence="3 4">
    <name type="scientific">Zopfia rhizophila CBS 207.26</name>
    <dbReference type="NCBI Taxonomy" id="1314779"/>
    <lineage>
        <taxon>Eukaryota</taxon>
        <taxon>Fungi</taxon>
        <taxon>Dikarya</taxon>
        <taxon>Ascomycota</taxon>
        <taxon>Pezizomycotina</taxon>
        <taxon>Dothideomycetes</taxon>
        <taxon>Dothideomycetes incertae sedis</taxon>
        <taxon>Zopfiaceae</taxon>
        <taxon>Zopfia</taxon>
    </lineage>
</organism>
<dbReference type="GO" id="GO:0043531">
    <property type="term" value="F:ADP binding"/>
    <property type="evidence" value="ECO:0007669"/>
    <property type="project" value="InterPro"/>
</dbReference>
<name>A0A6A6DBQ5_9PEZI</name>
<dbReference type="Proteomes" id="UP000800200">
    <property type="component" value="Unassembled WGS sequence"/>
</dbReference>
<dbReference type="Gene3D" id="3.40.50.300">
    <property type="entry name" value="P-loop containing nucleotide triphosphate hydrolases"/>
    <property type="match status" value="1"/>
</dbReference>
<dbReference type="InterPro" id="IPR011990">
    <property type="entry name" value="TPR-like_helical_dom_sf"/>
</dbReference>
<dbReference type="Pfam" id="PF06985">
    <property type="entry name" value="HET"/>
    <property type="match status" value="1"/>
</dbReference>
<dbReference type="OrthoDB" id="1658288at2759"/>
<dbReference type="PANTHER" id="PTHR46082">
    <property type="entry name" value="ATP/GTP-BINDING PROTEIN-RELATED"/>
    <property type="match status" value="1"/>
</dbReference>
<accession>A0A6A6DBQ5</accession>
<protein>
    <submittedName>
        <fullName evidence="3">TPR-like protein</fullName>
    </submittedName>
</protein>
<dbReference type="PRINTS" id="PR00381">
    <property type="entry name" value="KINESINLIGHT"/>
</dbReference>
<dbReference type="Gene3D" id="1.25.40.10">
    <property type="entry name" value="Tetratricopeptide repeat domain"/>
    <property type="match status" value="3"/>
</dbReference>
<dbReference type="InterPro" id="IPR053137">
    <property type="entry name" value="NLR-like"/>
</dbReference>
<feature type="domain" description="NB-ARC" evidence="1">
    <location>
        <begin position="246"/>
        <end position="418"/>
    </location>
</feature>
<keyword evidence="4" id="KW-1185">Reference proteome</keyword>
<evidence type="ECO:0000259" key="1">
    <source>
        <dbReference type="Pfam" id="PF00931"/>
    </source>
</evidence>
<dbReference type="SUPFAM" id="SSF52540">
    <property type="entry name" value="P-loop containing nucleoside triphosphate hydrolases"/>
    <property type="match status" value="1"/>
</dbReference>
<dbReference type="InterPro" id="IPR010730">
    <property type="entry name" value="HET"/>
</dbReference>
<feature type="domain" description="Heterokaryon incompatibility" evidence="2">
    <location>
        <begin position="24"/>
        <end position="113"/>
    </location>
</feature>
<feature type="non-terminal residue" evidence="3">
    <location>
        <position position="1035"/>
    </location>
</feature>
<dbReference type="EMBL" id="ML994725">
    <property type="protein sequence ID" value="KAF2175752.1"/>
    <property type="molecule type" value="Genomic_DNA"/>
</dbReference>
<dbReference type="InterPro" id="IPR002182">
    <property type="entry name" value="NB-ARC"/>
</dbReference>
<dbReference type="Pfam" id="PF00931">
    <property type="entry name" value="NB-ARC"/>
    <property type="match status" value="1"/>
</dbReference>
<proteinExistence type="predicted"/>
<dbReference type="SUPFAM" id="SSF48452">
    <property type="entry name" value="TPR-like"/>
    <property type="match status" value="3"/>
</dbReference>
<sequence>MRLLKLNNNGGFSLDTFKTTIPPYAILSHTWGSDSDEVTFKDVVDGTGKNKAGYQKLVFCGGQAKSDGLSYFWVDTCCIDKSNLNELTKAINSMFRWYQDAARCYVYLSDVSVRTQDGQNTHIEWESSFRNSRWFTRGWTLQELLAPKIVEFYSRDRVRLGDRKSVDEKFRWAEKRQTTEEEDIAYCLLGIFDVFLPLIYGEGRKSAERRLRKEIEEPRNSKLPPPDRKSVYIMPFERNLRFIGRESELSRIEKLLSQHGQTTKVAITGLGGVGKTQLAIETVYWTIENQRDCSVFWIPATDPETLLQAYSAVAEELGIPGRDEQGVDVKRLVQNYLSNESAGQWLVVFDNADDMDMWMGEPSERQSNRLLDYLPKSRQGSILFTTRDRKVATKLASQNVVEVQEMNSEMALKLLQKCLIGDDVAACQTDTETLLAQLTYLPLAIVQAAAYINANGTSIADYLSLLNEQDESMIELLSEDFEDDGRYRNIKNPVATTWLISFERIKQRDPLAAEYLSFMACIEPKDIPQSLLPAGPTRKKEMDAIGTLHAYSFVIRRPADFVVDLHRLVHIATRNWLRENGQLVYWTEKAILRLEQVFPDDTHTNRSIWRTYLPHVRVVLQSDLVQKHPKKKMDLQWRYGTCLDADGRWSEAEIAYSQVLEMEKKEVGVEHPSTLTSMANLASTYRNQGRWKEAEELDVQVMETRKRVLGAEHPDTLTSMANLASTFWNQGRWKEAEELDVQVMETRKRVLGAEHPSTLTSMANLASTFWDQGRWKEAEELEVQVMETRKRVLGAEHPSTLTSMANLASTYRNQGRWKEAEELEVQVMETFKRRVLGAEHPSTLTSMANLASTFWNQGRWKEAEELEVQVMETFKRVLGAEHPSTLTSMANLASTFWNQGRWKEAEELQAEEKEEGRWKEAEELEVQVMETFKRVLGAEHPSTLTSMANLASTYRNQGRWKEAEELDVQVMETRKRVLGAEHPSTLTSMANLAFTRKGQGRDEEAIKLMDKCVQLTTRVLGSSHPHTLSSLDALD</sequence>
<dbReference type="Pfam" id="PF13424">
    <property type="entry name" value="TPR_12"/>
    <property type="match status" value="1"/>
</dbReference>
<dbReference type="InterPro" id="IPR027417">
    <property type="entry name" value="P-loop_NTPase"/>
</dbReference>
<evidence type="ECO:0000259" key="2">
    <source>
        <dbReference type="Pfam" id="PF06985"/>
    </source>
</evidence>
<dbReference type="AlphaFoldDB" id="A0A6A6DBQ5"/>
<evidence type="ECO:0000313" key="3">
    <source>
        <dbReference type="EMBL" id="KAF2175752.1"/>
    </source>
</evidence>
<dbReference type="PANTHER" id="PTHR46082:SF6">
    <property type="entry name" value="AAA+ ATPASE DOMAIN-CONTAINING PROTEIN-RELATED"/>
    <property type="match status" value="1"/>
</dbReference>